<evidence type="ECO:0000256" key="1">
    <source>
        <dbReference type="SAM" id="MobiDB-lite"/>
    </source>
</evidence>
<sequence>MDEPEQGGPAKLNRVDDHQREEPDEHQPMVEVPKSLEISNCVRITEQHGIPLVIQSFHRAEFQEAGSLKEAKELILRLNRSLGEVEDTSVVWRIDKRRVGMTKRRVRMTSAVWRMTSAVWRMTSAVWRMISIVLPRHIP</sequence>
<protein>
    <submittedName>
        <fullName evidence="3">Uncharacterized protein</fullName>
    </submittedName>
</protein>
<dbReference type="AlphaFoldDB" id="A0A915DN15"/>
<feature type="compositionally biased region" description="Basic and acidic residues" evidence="1">
    <location>
        <begin position="13"/>
        <end position="28"/>
    </location>
</feature>
<keyword evidence="2" id="KW-1185">Reference proteome</keyword>
<proteinExistence type="predicted"/>
<name>A0A915DN15_9BILA</name>
<accession>A0A915DN15</accession>
<evidence type="ECO:0000313" key="2">
    <source>
        <dbReference type="Proteomes" id="UP000887574"/>
    </source>
</evidence>
<reference evidence="3" key="1">
    <citation type="submission" date="2022-11" db="UniProtKB">
        <authorList>
            <consortium name="WormBaseParasite"/>
        </authorList>
    </citation>
    <scope>IDENTIFICATION</scope>
</reference>
<evidence type="ECO:0000313" key="3">
    <source>
        <dbReference type="WBParaSite" id="jg21310"/>
    </source>
</evidence>
<feature type="region of interest" description="Disordered" evidence="1">
    <location>
        <begin position="1"/>
        <end position="29"/>
    </location>
</feature>
<dbReference type="Proteomes" id="UP000887574">
    <property type="component" value="Unplaced"/>
</dbReference>
<dbReference type="WBParaSite" id="jg21310">
    <property type="protein sequence ID" value="jg21310"/>
    <property type="gene ID" value="jg21310"/>
</dbReference>
<organism evidence="2 3">
    <name type="scientific">Ditylenchus dipsaci</name>
    <dbReference type="NCBI Taxonomy" id="166011"/>
    <lineage>
        <taxon>Eukaryota</taxon>
        <taxon>Metazoa</taxon>
        <taxon>Ecdysozoa</taxon>
        <taxon>Nematoda</taxon>
        <taxon>Chromadorea</taxon>
        <taxon>Rhabditida</taxon>
        <taxon>Tylenchina</taxon>
        <taxon>Tylenchomorpha</taxon>
        <taxon>Sphaerularioidea</taxon>
        <taxon>Anguinidae</taxon>
        <taxon>Anguininae</taxon>
        <taxon>Ditylenchus</taxon>
    </lineage>
</organism>